<proteinExistence type="predicted"/>
<dbReference type="SUPFAM" id="SSF81301">
    <property type="entry name" value="Nucleotidyltransferase"/>
    <property type="match status" value="1"/>
</dbReference>
<dbReference type="GO" id="GO:0016301">
    <property type="term" value="F:kinase activity"/>
    <property type="evidence" value="ECO:0007669"/>
    <property type="project" value="UniProtKB-KW"/>
</dbReference>
<keyword evidence="1" id="KW-0808">Transferase</keyword>
<organism evidence="1">
    <name type="scientific">Serratia marcescens</name>
    <dbReference type="NCBI Taxonomy" id="615"/>
    <lineage>
        <taxon>Bacteria</taxon>
        <taxon>Pseudomonadati</taxon>
        <taxon>Pseudomonadota</taxon>
        <taxon>Gammaproteobacteria</taxon>
        <taxon>Enterobacterales</taxon>
        <taxon>Yersiniaceae</taxon>
        <taxon>Serratia</taxon>
    </lineage>
</organism>
<dbReference type="InterPro" id="IPR007344">
    <property type="entry name" value="GrpB/CoaE"/>
</dbReference>
<gene>
    <name evidence="1" type="ORF">PWN146_01886</name>
</gene>
<dbReference type="Pfam" id="PF04229">
    <property type="entry name" value="GrpB"/>
    <property type="match status" value="1"/>
</dbReference>
<evidence type="ECO:0000313" key="1">
    <source>
        <dbReference type="EMBL" id="SAY43195.1"/>
    </source>
</evidence>
<dbReference type="InterPro" id="IPR043519">
    <property type="entry name" value="NT_sf"/>
</dbReference>
<protein>
    <submittedName>
        <fullName evidence="1">Dephospho-CoA kinase/protein folding accessory domain-containing protein</fullName>
    </submittedName>
</protein>
<reference evidence="1" key="1">
    <citation type="submission" date="2016-05" db="EMBL/GenBank/DDBJ databases">
        <authorList>
            <person name="Cock P.J.A."/>
            <person name="Cock P.J.A."/>
        </authorList>
    </citation>
    <scope>NUCLEOTIDE SEQUENCE</scope>
    <source>
        <strain evidence="1">PWN146_assembly</strain>
    </source>
</reference>
<name>A0A1C3HDU5_SERMA</name>
<dbReference type="RefSeq" id="WP_060433080.1">
    <property type="nucleotide sequence ID" value="NZ_CAMKII010000001.1"/>
</dbReference>
<dbReference type="EMBL" id="LT575490">
    <property type="protein sequence ID" value="SAY43195.1"/>
    <property type="molecule type" value="Genomic_DNA"/>
</dbReference>
<dbReference type="AlphaFoldDB" id="A0A1C3HDU5"/>
<accession>A0A1C3HDU5</accession>
<dbReference type="PANTHER" id="PTHR34822:SF1">
    <property type="entry name" value="GRPB FAMILY PROTEIN"/>
    <property type="match status" value="1"/>
</dbReference>
<dbReference type="Gene3D" id="3.30.460.10">
    <property type="entry name" value="Beta Polymerase, domain 2"/>
    <property type="match status" value="1"/>
</dbReference>
<keyword evidence="1" id="KW-0418">Kinase</keyword>
<sequence>MSARIITIEAYDPQWVERYKDEALKLREILAGVLTAIHHIGSTAVPELAAKPTIDILLEVESLAALDGLNDGMRNMGYTPRGENGIAGRRYYIKGNGDRTHHVHAFTTGSEQAIRHLAFRDYLRKHQGVAQQYAAIKRQAAEDSRQNPAAYGRLKNEFVQRHEQLALAWLAAGESP</sequence>
<dbReference type="PANTHER" id="PTHR34822">
    <property type="entry name" value="GRPB DOMAIN PROTEIN (AFU_ORTHOLOGUE AFUA_1G01530)"/>
    <property type="match status" value="1"/>
</dbReference>